<comment type="caution">
    <text evidence="3">The sequence shown here is derived from an EMBL/GenBank/DDBJ whole genome shotgun (WGS) entry which is preliminary data.</text>
</comment>
<feature type="transmembrane region" description="Helical" evidence="2">
    <location>
        <begin position="49"/>
        <end position="82"/>
    </location>
</feature>
<reference evidence="3 4" key="1">
    <citation type="submission" date="2018-04" db="EMBL/GenBank/DDBJ databases">
        <title>Genomic Encyclopedia of Archaeal and Bacterial Type Strains, Phase II (KMG-II): from individual species to whole genera.</title>
        <authorList>
            <person name="Goeker M."/>
        </authorList>
    </citation>
    <scope>NUCLEOTIDE SEQUENCE [LARGE SCALE GENOMIC DNA]</scope>
    <source>
        <strain evidence="3 4">DSM 25521</strain>
    </source>
</reference>
<dbReference type="OrthoDB" id="8020423at2"/>
<evidence type="ECO:0000256" key="1">
    <source>
        <dbReference type="SAM" id="MobiDB-lite"/>
    </source>
</evidence>
<evidence type="ECO:0000313" key="4">
    <source>
        <dbReference type="Proteomes" id="UP000241808"/>
    </source>
</evidence>
<dbReference type="RefSeq" id="WP_108178488.1">
    <property type="nucleotide sequence ID" value="NZ_PZZL01000007.1"/>
</dbReference>
<evidence type="ECO:0000313" key="3">
    <source>
        <dbReference type="EMBL" id="PTM52841.1"/>
    </source>
</evidence>
<dbReference type="EMBL" id="PZZL01000007">
    <property type="protein sequence ID" value="PTM52841.1"/>
    <property type="molecule type" value="Genomic_DNA"/>
</dbReference>
<keyword evidence="2" id="KW-0812">Transmembrane</keyword>
<organism evidence="3 4">
    <name type="scientific">Phreatobacter oligotrophus</name>
    <dbReference type="NCBI Taxonomy" id="1122261"/>
    <lineage>
        <taxon>Bacteria</taxon>
        <taxon>Pseudomonadati</taxon>
        <taxon>Pseudomonadota</taxon>
        <taxon>Alphaproteobacteria</taxon>
        <taxon>Hyphomicrobiales</taxon>
        <taxon>Phreatobacteraceae</taxon>
        <taxon>Phreatobacter</taxon>
    </lineage>
</organism>
<proteinExistence type="predicted"/>
<dbReference type="AlphaFoldDB" id="A0A2T4Z043"/>
<feature type="transmembrane region" description="Helical" evidence="2">
    <location>
        <begin position="7"/>
        <end position="29"/>
    </location>
</feature>
<sequence length="122" mass="12866">MRFVWWGAFAGAAVWSFVALLSYLVFDTIGTGMVSYGSVPGFTPEPFSFAWIAAGAHSLGIGAIMLGWLFGLAVIFGVTAILHRIFGRRAAAALPGRASWGSSIPSAHPATTPPPGNTWRGR</sequence>
<dbReference type="Proteomes" id="UP000241808">
    <property type="component" value="Unassembled WGS sequence"/>
</dbReference>
<name>A0A2T4Z043_9HYPH</name>
<keyword evidence="4" id="KW-1185">Reference proteome</keyword>
<gene>
    <name evidence="3" type="ORF">C8P69_107119</name>
</gene>
<accession>A0A2T4Z043</accession>
<keyword evidence="2" id="KW-1133">Transmembrane helix</keyword>
<protein>
    <submittedName>
        <fullName evidence="3">Uncharacterized protein</fullName>
    </submittedName>
</protein>
<keyword evidence="2" id="KW-0472">Membrane</keyword>
<feature type="region of interest" description="Disordered" evidence="1">
    <location>
        <begin position="98"/>
        <end position="122"/>
    </location>
</feature>
<evidence type="ECO:0000256" key="2">
    <source>
        <dbReference type="SAM" id="Phobius"/>
    </source>
</evidence>